<dbReference type="AlphaFoldDB" id="A0A0P0WYL6"/>
<dbReference type="PaxDb" id="39947-A0A0P0WYL6"/>
<reference evidence="3" key="1">
    <citation type="journal article" date="2005" name="Nature">
        <title>The map-based sequence of the rice genome.</title>
        <authorList>
            <consortium name="International rice genome sequencing project (IRGSP)"/>
            <person name="Matsumoto T."/>
            <person name="Wu J."/>
            <person name="Kanamori H."/>
            <person name="Katayose Y."/>
            <person name="Fujisawa M."/>
            <person name="Namiki N."/>
            <person name="Mizuno H."/>
            <person name="Yamamoto K."/>
            <person name="Antonio B.A."/>
            <person name="Baba T."/>
            <person name="Sakata K."/>
            <person name="Nagamura Y."/>
            <person name="Aoki H."/>
            <person name="Arikawa K."/>
            <person name="Arita K."/>
            <person name="Bito T."/>
            <person name="Chiden Y."/>
            <person name="Fujitsuka N."/>
            <person name="Fukunaka R."/>
            <person name="Hamada M."/>
            <person name="Harada C."/>
            <person name="Hayashi A."/>
            <person name="Hijishita S."/>
            <person name="Honda M."/>
            <person name="Hosokawa S."/>
            <person name="Ichikawa Y."/>
            <person name="Idonuma A."/>
            <person name="Iijima M."/>
            <person name="Ikeda M."/>
            <person name="Ikeno M."/>
            <person name="Ito K."/>
            <person name="Ito S."/>
            <person name="Ito T."/>
            <person name="Ito Y."/>
            <person name="Ito Y."/>
            <person name="Iwabuchi A."/>
            <person name="Kamiya K."/>
            <person name="Karasawa W."/>
            <person name="Kurita K."/>
            <person name="Katagiri S."/>
            <person name="Kikuta A."/>
            <person name="Kobayashi H."/>
            <person name="Kobayashi N."/>
            <person name="Machita K."/>
            <person name="Maehara T."/>
            <person name="Masukawa M."/>
            <person name="Mizubayashi T."/>
            <person name="Mukai Y."/>
            <person name="Nagasaki H."/>
            <person name="Nagata Y."/>
            <person name="Naito S."/>
            <person name="Nakashima M."/>
            <person name="Nakama Y."/>
            <person name="Nakamichi Y."/>
            <person name="Nakamura M."/>
            <person name="Meguro A."/>
            <person name="Negishi M."/>
            <person name="Ohta I."/>
            <person name="Ohta T."/>
            <person name="Okamoto M."/>
            <person name="Ono N."/>
            <person name="Saji S."/>
            <person name="Sakaguchi M."/>
            <person name="Sakai K."/>
            <person name="Shibata M."/>
            <person name="Shimokawa T."/>
            <person name="Song J."/>
            <person name="Takazaki Y."/>
            <person name="Terasawa K."/>
            <person name="Tsugane M."/>
            <person name="Tsuji K."/>
            <person name="Ueda S."/>
            <person name="Waki K."/>
            <person name="Yamagata H."/>
            <person name="Yamamoto M."/>
            <person name="Yamamoto S."/>
            <person name="Yamane H."/>
            <person name="Yoshiki S."/>
            <person name="Yoshihara R."/>
            <person name="Yukawa K."/>
            <person name="Zhong H."/>
            <person name="Yano M."/>
            <person name="Yuan Q."/>
            <person name="Ouyang S."/>
            <person name="Liu J."/>
            <person name="Jones K.M."/>
            <person name="Gansberger K."/>
            <person name="Moffat K."/>
            <person name="Hill J."/>
            <person name="Bera J."/>
            <person name="Fadrosh D."/>
            <person name="Jin S."/>
            <person name="Johri S."/>
            <person name="Kim M."/>
            <person name="Overton L."/>
            <person name="Reardon M."/>
            <person name="Tsitrin T."/>
            <person name="Vuong H."/>
            <person name="Weaver B."/>
            <person name="Ciecko A."/>
            <person name="Tallon L."/>
            <person name="Jackson J."/>
            <person name="Pai G."/>
            <person name="Aken S.V."/>
            <person name="Utterback T."/>
            <person name="Reidmuller S."/>
            <person name="Feldblyum T."/>
            <person name="Hsiao J."/>
            <person name="Zismann V."/>
            <person name="Iobst S."/>
            <person name="de Vazeille A.R."/>
            <person name="Buell C.R."/>
            <person name="Ying K."/>
            <person name="Li Y."/>
            <person name="Lu T."/>
            <person name="Huang Y."/>
            <person name="Zhao Q."/>
            <person name="Feng Q."/>
            <person name="Zhang L."/>
            <person name="Zhu J."/>
            <person name="Weng Q."/>
            <person name="Mu J."/>
            <person name="Lu Y."/>
            <person name="Fan D."/>
            <person name="Liu Y."/>
            <person name="Guan J."/>
            <person name="Zhang Y."/>
            <person name="Yu S."/>
            <person name="Liu X."/>
            <person name="Zhang Y."/>
            <person name="Hong G."/>
            <person name="Han B."/>
            <person name="Choisne N."/>
            <person name="Demange N."/>
            <person name="Orjeda G."/>
            <person name="Samain S."/>
            <person name="Cattolico L."/>
            <person name="Pelletier E."/>
            <person name="Couloux A."/>
            <person name="Segurens B."/>
            <person name="Wincker P."/>
            <person name="D'Hont A."/>
            <person name="Scarpelli C."/>
            <person name="Weissenbach J."/>
            <person name="Salanoubat M."/>
            <person name="Quetier F."/>
            <person name="Yu Y."/>
            <person name="Kim H.R."/>
            <person name="Rambo T."/>
            <person name="Currie J."/>
            <person name="Collura K."/>
            <person name="Luo M."/>
            <person name="Yang T."/>
            <person name="Ammiraju J.S.S."/>
            <person name="Engler F."/>
            <person name="Soderlund C."/>
            <person name="Wing R.A."/>
            <person name="Palmer L.E."/>
            <person name="de la Bastide M."/>
            <person name="Spiegel L."/>
            <person name="Nascimento L."/>
            <person name="Zutavern T."/>
            <person name="O'Shaughnessy A."/>
            <person name="Dike S."/>
            <person name="Dedhia N."/>
            <person name="Preston R."/>
            <person name="Balija V."/>
            <person name="McCombie W.R."/>
            <person name="Chow T."/>
            <person name="Chen H."/>
            <person name="Chung M."/>
            <person name="Chen C."/>
            <person name="Shaw J."/>
            <person name="Wu H."/>
            <person name="Hsiao K."/>
            <person name="Chao Y."/>
            <person name="Chu M."/>
            <person name="Cheng C."/>
            <person name="Hour A."/>
            <person name="Lee P."/>
            <person name="Lin S."/>
            <person name="Lin Y."/>
            <person name="Liou J."/>
            <person name="Liu S."/>
            <person name="Hsing Y."/>
            <person name="Raghuvanshi S."/>
            <person name="Mohanty A."/>
            <person name="Bharti A.K."/>
            <person name="Gaur A."/>
            <person name="Gupta V."/>
            <person name="Kumar D."/>
            <person name="Ravi V."/>
            <person name="Vij S."/>
            <person name="Kapur A."/>
            <person name="Khurana P."/>
            <person name="Khurana P."/>
            <person name="Khurana J.P."/>
            <person name="Tyagi A.K."/>
            <person name="Gaikwad K."/>
            <person name="Singh A."/>
            <person name="Dalal V."/>
            <person name="Srivastava S."/>
            <person name="Dixit A."/>
            <person name="Pal A.K."/>
            <person name="Ghazi I.A."/>
            <person name="Yadav M."/>
            <person name="Pandit A."/>
            <person name="Bhargava A."/>
            <person name="Sureshbabu K."/>
            <person name="Batra K."/>
            <person name="Sharma T.R."/>
            <person name="Mohapatra T."/>
            <person name="Singh N.K."/>
            <person name="Messing J."/>
            <person name="Nelson A.B."/>
            <person name="Fuks G."/>
            <person name="Kavchok S."/>
            <person name="Keizer G."/>
            <person name="Linton E."/>
            <person name="Llaca V."/>
            <person name="Song R."/>
            <person name="Tanyolac B."/>
            <person name="Young S."/>
            <person name="Ho-Il K."/>
            <person name="Hahn J.H."/>
            <person name="Sangsakoo G."/>
            <person name="Vanavichit A."/>
            <person name="de Mattos Luiz.A.T."/>
            <person name="Zimmer P.D."/>
            <person name="Malone G."/>
            <person name="Dellagostin O."/>
            <person name="de Oliveira A.C."/>
            <person name="Bevan M."/>
            <person name="Bancroft I."/>
            <person name="Minx P."/>
            <person name="Cordum H."/>
            <person name="Wilson R."/>
            <person name="Cheng Z."/>
            <person name="Jin W."/>
            <person name="Jiang J."/>
            <person name="Leong S.A."/>
            <person name="Iwama H."/>
            <person name="Gojobori T."/>
            <person name="Itoh T."/>
            <person name="Niimura Y."/>
            <person name="Fujii Y."/>
            <person name="Habara T."/>
            <person name="Sakai H."/>
            <person name="Sato Y."/>
            <person name="Wilson G."/>
            <person name="Kumar K."/>
            <person name="McCouch S."/>
            <person name="Juretic N."/>
            <person name="Hoen D."/>
            <person name="Wright S."/>
            <person name="Bruskiewich R."/>
            <person name="Bureau T."/>
            <person name="Miyao A."/>
            <person name="Hirochika H."/>
            <person name="Nishikawa T."/>
            <person name="Kadowaki K."/>
            <person name="Sugiura M."/>
            <person name="Burr B."/>
            <person name="Sasaki T."/>
        </authorList>
    </citation>
    <scope>NUCLEOTIDE SEQUENCE [LARGE SCALE GENOMIC DNA]</scope>
    <source>
        <strain evidence="3">cv. Nipponbare</strain>
    </source>
</reference>
<dbReference type="InParanoid" id="A0A0P0WYL6"/>
<dbReference type="EMBL" id="AP014962">
    <property type="protein sequence ID" value="BAS98455.1"/>
    <property type="molecule type" value="Genomic_DNA"/>
</dbReference>
<name>A0A0P0WYL6_ORYSJ</name>
<evidence type="ECO:0000313" key="3">
    <source>
        <dbReference type="Proteomes" id="UP000059680"/>
    </source>
</evidence>
<evidence type="ECO:0000256" key="1">
    <source>
        <dbReference type="SAM" id="MobiDB-lite"/>
    </source>
</evidence>
<keyword evidence="3" id="KW-1185">Reference proteome</keyword>
<gene>
    <name evidence="2" type="ordered locus">Os06g0595300</name>
    <name evidence="2" type="ORF">OSNPB_060595300</name>
</gene>
<organism evidence="2 3">
    <name type="scientific">Oryza sativa subsp. japonica</name>
    <name type="common">Rice</name>
    <dbReference type="NCBI Taxonomy" id="39947"/>
    <lineage>
        <taxon>Eukaryota</taxon>
        <taxon>Viridiplantae</taxon>
        <taxon>Streptophyta</taxon>
        <taxon>Embryophyta</taxon>
        <taxon>Tracheophyta</taxon>
        <taxon>Spermatophyta</taxon>
        <taxon>Magnoliopsida</taxon>
        <taxon>Liliopsida</taxon>
        <taxon>Poales</taxon>
        <taxon>Poaceae</taxon>
        <taxon>BOP clade</taxon>
        <taxon>Oryzoideae</taxon>
        <taxon>Oryzeae</taxon>
        <taxon>Oryzinae</taxon>
        <taxon>Oryza</taxon>
        <taxon>Oryza sativa</taxon>
    </lineage>
</organism>
<proteinExistence type="predicted"/>
<reference evidence="2 3" key="3">
    <citation type="journal article" date="2013" name="Rice">
        <title>Improvement of the Oryza sativa Nipponbare reference genome using next generation sequence and optical map data.</title>
        <authorList>
            <person name="Kawahara Y."/>
            <person name="de la Bastide M."/>
            <person name="Hamilton J.P."/>
            <person name="Kanamori H."/>
            <person name="McCombie W.R."/>
            <person name="Ouyang S."/>
            <person name="Schwartz D.C."/>
            <person name="Tanaka T."/>
            <person name="Wu J."/>
            <person name="Zhou S."/>
            <person name="Childs K.L."/>
            <person name="Davidson R.M."/>
            <person name="Lin H."/>
            <person name="Quesada-Ocampo L."/>
            <person name="Vaillancourt B."/>
            <person name="Sakai H."/>
            <person name="Lee S.S."/>
            <person name="Kim J."/>
            <person name="Numa H."/>
            <person name="Itoh T."/>
            <person name="Buell C.R."/>
            <person name="Matsumoto T."/>
        </authorList>
    </citation>
    <scope>NUCLEOTIDE SEQUENCE [LARGE SCALE GENOMIC DNA]</scope>
    <source>
        <strain evidence="3">cv. Nipponbare</strain>
    </source>
</reference>
<feature type="region of interest" description="Disordered" evidence="1">
    <location>
        <begin position="1"/>
        <end position="46"/>
    </location>
</feature>
<dbReference type="Proteomes" id="UP000059680">
    <property type="component" value="Chromosome 6"/>
</dbReference>
<accession>A0A0P0WYL6</accession>
<sequence length="88" mass="9721">MWPARSRFGMGRPRPRTVWPMTSKTRARRRGGMGAGGHGEAKDEGGTISEVEADDDWFAPLVTAFASCPLSHLPRVAWEGRVEAANRR</sequence>
<reference evidence="2 3" key="2">
    <citation type="journal article" date="2013" name="Plant Cell Physiol.">
        <title>Rice Annotation Project Database (RAP-DB): an integrative and interactive database for rice genomics.</title>
        <authorList>
            <person name="Sakai H."/>
            <person name="Lee S.S."/>
            <person name="Tanaka T."/>
            <person name="Numa H."/>
            <person name="Kim J."/>
            <person name="Kawahara Y."/>
            <person name="Wakimoto H."/>
            <person name="Yang C.C."/>
            <person name="Iwamoto M."/>
            <person name="Abe T."/>
            <person name="Yamada Y."/>
            <person name="Muto A."/>
            <person name="Inokuchi H."/>
            <person name="Ikemura T."/>
            <person name="Matsumoto T."/>
            <person name="Sasaki T."/>
            <person name="Itoh T."/>
        </authorList>
    </citation>
    <scope>NUCLEOTIDE SEQUENCE [LARGE SCALE GENOMIC DNA]</scope>
    <source>
        <strain evidence="3">cv. Nipponbare</strain>
    </source>
</reference>
<protein>
    <submittedName>
        <fullName evidence="2">Os06g0595300 protein</fullName>
    </submittedName>
</protein>
<evidence type="ECO:0000313" key="2">
    <source>
        <dbReference type="EMBL" id="BAS98455.1"/>
    </source>
</evidence>